<evidence type="ECO:0000313" key="5">
    <source>
        <dbReference type="EMBL" id="SKA01245.1"/>
    </source>
</evidence>
<dbReference type="PANTHER" id="PTHR22550:SF5">
    <property type="entry name" value="LEUCINE ZIPPER PROTEIN 4"/>
    <property type="match status" value="1"/>
</dbReference>
<feature type="transmembrane region" description="Helical" evidence="4">
    <location>
        <begin position="388"/>
        <end position="408"/>
    </location>
</feature>
<keyword evidence="4" id="KW-0812">Transmembrane</keyword>
<feature type="compositionally biased region" description="Polar residues" evidence="3">
    <location>
        <begin position="511"/>
        <end position="520"/>
    </location>
</feature>
<dbReference type="OrthoDB" id="1726708at2"/>
<name>A0A1T4QC21_9FIRM</name>
<proteinExistence type="inferred from homology"/>
<keyword evidence="2 4" id="KW-0472">Membrane</keyword>
<gene>
    <name evidence="5" type="ORF">SAMN02745118_02504</name>
</gene>
<feature type="transmembrane region" description="Helical" evidence="4">
    <location>
        <begin position="441"/>
        <end position="462"/>
    </location>
</feature>
<dbReference type="RefSeq" id="WP_078810927.1">
    <property type="nucleotide sequence ID" value="NZ_FUWM01000026.1"/>
</dbReference>
<dbReference type="PIRSF" id="PIRSF005690">
    <property type="entry name" value="GerBA"/>
    <property type="match status" value="1"/>
</dbReference>
<dbReference type="InterPro" id="IPR050768">
    <property type="entry name" value="UPF0353/GerABKA_families"/>
</dbReference>
<feature type="region of interest" description="Disordered" evidence="3">
    <location>
        <begin position="511"/>
        <end position="534"/>
    </location>
</feature>
<evidence type="ECO:0000313" key="6">
    <source>
        <dbReference type="Proteomes" id="UP000190625"/>
    </source>
</evidence>
<evidence type="ECO:0000256" key="2">
    <source>
        <dbReference type="ARBA" id="ARBA00023136"/>
    </source>
</evidence>
<evidence type="ECO:0000256" key="4">
    <source>
        <dbReference type="SAM" id="Phobius"/>
    </source>
</evidence>
<accession>A0A1T4QC21</accession>
<evidence type="ECO:0000256" key="1">
    <source>
        <dbReference type="ARBA" id="ARBA00005278"/>
    </source>
</evidence>
<reference evidence="6" key="1">
    <citation type="submission" date="2017-02" db="EMBL/GenBank/DDBJ databases">
        <authorList>
            <person name="Varghese N."/>
            <person name="Submissions S."/>
        </authorList>
    </citation>
    <scope>NUCLEOTIDE SEQUENCE [LARGE SCALE GENOMIC DNA]</scope>
    <source>
        <strain evidence="6">ATCC BAA-73</strain>
    </source>
</reference>
<keyword evidence="6" id="KW-1185">Reference proteome</keyword>
<organism evidence="5 6">
    <name type="scientific">Selenihalanaerobacter shriftii</name>
    <dbReference type="NCBI Taxonomy" id="142842"/>
    <lineage>
        <taxon>Bacteria</taxon>
        <taxon>Bacillati</taxon>
        <taxon>Bacillota</taxon>
        <taxon>Clostridia</taxon>
        <taxon>Halanaerobiales</taxon>
        <taxon>Halobacteroidaceae</taxon>
        <taxon>Selenihalanaerobacter</taxon>
    </lineage>
</organism>
<dbReference type="AlphaFoldDB" id="A0A1T4QC21"/>
<dbReference type="PANTHER" id="PTHR22550">
    <property type="entry name" value="SPORE GERMINATION PROTEIN"/>
    <property type="match status" value="1"/>
</dbReference>
<evidence type="ECO:0000256" key="3">
    <source>
        <dbReference type="SAM" id="MobiDB-lite"/>
    </source>
</evidence>
<dbReference type="Proteomes" id="UP000190625">
    <property type="component" value="Unassembled WGS sequence"/>
</dbReference>
<dbReference type="InterPro" id="IPR004995">
    <property type="entry name" value="Spore_Ger"/>
</dbReference>
<dbReference type="STRING" id="142842.SAMN02745118_02504"/>
<sequence>MFKKLIDKARNIFSKDDKDSNKTQERIPISSDIDKVHKKVKELFGKSDDVTIREFVIGNSSVKALIVMIDGMIDKKIINRDVLQPLMVQSRGVPPGEDEISDMYDWVNERVLTFQSVKESDDFKGSIDAVLSGDTVLFIDGYDQSLIISARGWDERGVQRPTTEKVIRGPKESFTETLRTNTSLIRRKIKNTNLKFESMVIGSVSRTQVSIGYIEGIVNPKIVKEVKTRLKDIEVDAILDTGYIQEYIEDAPLSPLPTIHRTERPDGVAGKLLEGKVTILVDGSPSALTVPTIFVEYLSISEDYYQRASFSTFTRWLRIVAFFTTLLLPAFYVAIVSFHQEMLPTQLIISIAAEREGVPFPSVVEAILMGLLFEILREAGTRMPRPIGQAVSIVGALILGEAAVTAGLTSTPMVIVAALTGVGVFVIPSADLAFTLIPLRFLLTILSAILGMFGILLGLLMITIHMASLRSFGIPYLSPLAPGTYRDLKDVLVRAPWWAMNTRPNLYTENQIRQEVNQKPQDPEDDEKELKHSD</sequence>
<dbReference type="GO" id="GO:0009847">
    <property type="term" value="P:spore germination"/>
    <property type="evidence" value="ECO:0007669"/>
    <property type="project" value="InterPro"/>
</dbReference>
<keyword evidence="4" id="KW-1133">Transmembrane helix</keyword>
<feature type="transmembrane region" description="Helical" evidence="4">
    <location>
        <begin position="414"/>
        <end position="434"/>
    </location>
</feature>
<dbReference type="GO" id="GO:0016020">
    <property type="term" value="C:membrane"/>
    <property type="evidence" value="ECO:0007669"/>
    <property type="project" value="InterPro"/>
</dbReference>
<feature type="transmembrane region" description="Helical" evidence="4">
    <location>
        <begin position="316"/>
        <end position="338"/>
    </location>
</feature>
<protein>
    <submittedName>
        <fullName evidence="5">Spore germination protein KA</fullName>
    </submittedName>
</protein>
<dbReference type="Pfam" id="PF03323">
    <property type="entry name" value="GerA"/>
    <property type="match status" value="1"/>
</dbReference>
<dbReference type="EMBL" id="FUWM01000026">
    <property type="protein sequence ID" value="SKA01245.1"/>
    <property type="molecule type" value="Genomic_DNA"/>
</dbReference>
<comment type="similarity">
    <text evidence="1">Belongs to the GerABKA family.</text>
</comment>